<protein>
    <recommendedName>
        <fullName evidence="2">RRM domain-containing protein</fullName>
    </recommendedName>
</protein>
<accession>A0A4Y7TTP1</accession>
<feature type="domain" description="RRM" evidence="2">
    <location>
        <begin position="3"/>
        <end position="54"/>
    </location>
</feature>
<sequence length="54" mass="6111">MSAKIYVGNLSWNTTDETLRAAFSDFGAVLDVRYLISLIFSFSARRFSVSSRSR</sequence>
<dbReference type="Proteomes" id="UP000298030">
    <property type="component" value="Unassembled WGS sequence"/>
</dbReference>
<dbReference type="EMBL" id="QPFP01000004">
    <property type="protein sequence ID" value="TEB37540.1"/>
    <property type="molecule type" value="Genomic_DNA"/>
</dbReference>
<dbReference type="Pfam" id="PF00076">
    <property type="entry name" value="RRM_1"/>
    <property type="match status" value="1"/>
</dbReference>
<organism evidence="3 4">
    <name type="scientific">Coprinellus micaceus</name>
    <name type="common">Glistening ink-cap mushroom</name>
    <name type="synonym">Coprinus micaceus</name>
    <dbReference type="NCBI Taxonomy" id="71717"/>
    <lineage>
        <taxon>Eukaryota</taxon>
        <taxon>Fungi</taxon>
        <taxon>Dikarya</taxon>
        <taxon>Basidiomycota</taxon>
        <taxon>Agaricomycotina</taxon>
        <taxon>Agaricomycetes</taxon>
        <taxon>Agaricomycetidae</taxon>
        <taxon>Agaricales</taxon>
        <taxon>Agaricineae</taxon>
        <taxon>Psathyrellaceae</taxon>
        <taxon>Coprinellus</taxon>
    </lineage>
</organism>
<dbReference type="Gene3D" id="3.30.70.330">
    <property type="match status" value="1"/>
</dbReference>
<dbReference type="GO" id="GO:0003723">
    <property type="term" value="F:RNA binding"/>
    <property type="evidence" value="ECO:0007669"/>
    <property type="project" value="UniProtKB-UniRule"/>
</dbReference>
<evidence type="ECO:0000313" key="4">
    <source>
        <dbReference type="Proteomes" id="UP000298030"/>
    </source>
</evidence>
<gene>
    <name evidence="3" type="ORF">FA13DRAFT_1726653</name>
</gene>
<evidence type="ECO:0000259" key="2">
    <source>
        <dbReference type="PROSITE" id="PS50102"/>
    </source>
</evidence>
<keyword evidence="1" id="KW-0694">RNA-binding</keyword>
<dbReference type="InterPro" id="IPR035979">
    <property type="entry name" value="RBD_domain_sf"/>
</dbReference>
<proteinExistence type="predicted"/>
<dbReference type="InterPro" id="IPR000504">
    <property type="entry name" value="RRM_dom"/>
</dbReference>
<evidence type="ECO:0000256" key="1">
    <source>
        <dbReference type="PROSITE-ProRule" id="PRU00176"/>
    </source>
</evidence>
<reference evidence="3 4" key="1">
    <citation type="journal article" date="2019" name="Nat. Ecol. Evol.">
        <title>Megaphylogeny resolves global patterns of mushroom evolution.</title>
        <authorList>
            <person name="Varga T."/>
            <person name="Krizsan K."/>
            <person name="Foldi C."/>
            <person name="Dima B."/>
            <person name="Sanchez-Garcia M."/>
            <person name="Sanchez-Ramirez S."/>
            <person name="Szollosi G.J."/>
            <person name="Szarkandi J.G."/>
            <person name="Papp V."/>
            <person name="Albert L."/>
            <person name="Andreopoulos W."/>
            <person name="Angelini C."/>
            <person name="Antonin V."/>
            <person name="Barry K.W."/>
            <person name="Bougher N.L."/>
            <person name="Buchanan P."/>
            <person name="Buyck B."/>
            <person name="Bense V."/>
            <person name="Catcheside P."/>
            <person name="Chovatia M."/>
            <person name="Cooper J."/>
            <person name="Damon W."/>
            <person name="Desjardin D."/>
            <person name="Finy P."/>
            <person name="Geml J."/>
            <person name="Haridas S."/>
            <person name="Hughes K."/>
            <person name="Justo A."/>
            <person name="Karasinski D."/>
            <person name="Kautmanova I."/>
            <person name="Kiss B."/>
            <person name="Kocsube S."/>
            <person name="Kotiranta H."/>
            <person name="LaButti K.M."/>
            <person name="Lechner B.E."/>
            <person name="Liimatainen K."/>
            <person name="Lipzen A."/>
            <person name="Lukacs Z."/>
            <person name="Mihaltcheva S."/>
            <person name="Morgado L.N."/>
            <person name="Niskanen T."/>
            <person name="Noordeloos M.E."/>
            <person name="Ohm R.A."/>
            <person name="Ortiz-Santana B."/>
            <person name="Ovrebo C."/>
            <person name="Racz N."/>
            <person name="Riley R."/>
            <person name="Savchenko A."/>
            <person name="Shiryaev A."/>
            <person name="Soop K."/>
            <person name="Spirin V."/>
            <person name="Szebenyi C."/>
            <person name="Tomsovsky M."/>
            <person name="Tulloss R.E."/>
            <person name="Uehling J."/>
            <person name="Grigoriev I.V."/>
            <person name="Vagvolgyi C."/>
            <person name="Papp T."/>
            <person name="Martin F.M."/>
            <person name="Miettinen O."/>
            <person name="Hibbett D.S."/>
            <person name="Nagy L.G."/>
        </authorList>
    </citation>
    <scope>NUCLEOTIDE SEQUENCE [LARGE SCALE GENOMIC DNA]</scope>
    <source>
        <strain evidence="3 4">FP101781</strain>
    </source>
</reference>
<dbReference type="PROSITE" id="PS50102">
    <property type="entry name" value="RRM"/>
    <property type="match status" value="1"/>
</dbReference>
<dbReference type="OrthoDB" id="439808at2759"/>
<name>A0A4Y7TTP1_COPMI</name>
<dbReference type="SUPFAM" id="SSF54928">
    <property type="entry name" value="RNA-binding domain, RBD"/>
    <property type="match status" value="1"/>
</dbReference>
<comment type="caution">
    <text evidence="3">The sequence shown here is derived from an EMBL/GenBank/DDBJ whole genome shotgun (WGS) entry which is preliminary data.</text>
</comment>
<dbReference type="AlphaFoldDB" id="A0A4Y7TTP1"/>
<keyword evidence="4" id="KW-1185">Reference proteome</keyword>
<evidence type="ECO:0000313" key="3">
    <source>
        <dbReference type="EMBL" id="TEB37540.1"/>
    </source>
</evidence>
<dbReference type="InterPro" id="IPR012677">
    <property type="entry name" value="Nucleotide-bd_a/b_plait_sf"/>
</dbReference>